<feature type="compositionally biased region" description="Basic residues" evidence="1">
    <location>
        <begin position="169"/>
        <end position="184"/>
    </location>
</feature>
<sequence>ADGLSPPQPPRPGGRRVRRLPHPRPDDRRRGRAPRPRRALDHGLRLPGDGPRRRDDPADLAGRRQDEAAARPPARRHPPSRQRPDQALPGEVHDQPCARPRHRPRGRLDRAGQAGRPGPLATPLLRRQTGNGPGRRPDRPGCDGRPKRLDPNPPAGPLPPDVRPPRPPRDRRHLRLPVGARRRGAAATGPRQARRRRRQHPTHRQGGHGPQRRNASDRGRPGDLRGAGGRGTADQRAGAGAAAGAAVLSVL</sequence>
<dbReference type="GO" id="GO:0009039">
    <property type="term" value="F:urease activity"/>
    <property type="evidence" value="ECO:0007669"/>
    <property type="project" value="UniProtKB-EC"/>
</dbReference>
<accession>A0A6J4UYP3</accession>
<feature type="compositionally biased region" description="Pro residues" evidence="1">
    <location>
        <begin position="1"/>
        <end position="12"/>
    </location>
</feature>
<feature type="region of interest" description="Disordered" evidence="1">
    <location>
        <begin position="1"/>
        <end position="251"/>
    </location>
</feature>
<evidence type="ECO:0000256" key="1">
    <source>
        <dbReference type="SAM" id="MobiDB-lite"/>
    </source>
</evidence>
<protein>
    <submittedName>
        <fullName evidence="2">Urease alpha subunit</fullName>
        <ecNumber evidence="2">3.5.1.5</ecNumber>
    </submittedName>
</protein>
<feature type="non-terminal residue" evidence="2">
    <location>
        <position position="251"/>
    </location>
</feature>
<feature type="compositionally biased region" description="Pro residues" evidence="1">
    <location>
        <begin position="151"/>
        <end position="162"/>
    </location>
</feature>
<feature type="compositionally biased region" description="Basic residues" evidence="1">
    <location>
        <begin position="192"/>
        <end position="206"/>
    </location>
</feature>
<gene>
    <name evidence="2" type="ORF">AVDCRST_MAG19-1986</name>
</gene>
<feature type="compositionally biased region" description="Low complexity" evidence="1">
    <location>
        <begin position="232"/>
        <end position="251"/>
    </location>
</feature>
<feature type="compositionally biased region" description="Basic residues" evidence="1">
    <location>
        <begin position="13"/>
        <end position="22"/>
    </location>
</feature>
<dbReference type="AlphaFoldDB" id="A0A6J4UYP3"/>
<evidence type="ECO:0000313" key="2">
    <source>
        <dbReference type="EMBL" id="CAA9563092.1"/>
    </source>
</evidence>
<feature type="compositionally biased region" description="Basic and acidic residues" evidence="1">
    <location>
        <begin position="214"/>
        <end position="223"/>
    </location>
</feature>
<keyword evidence="2" id="KW-0378">Hydrolase</keyword>
<feature type="compositionally biased region" description="Basic and acidic residues" evidence="1">
    <location>
        <begin position="135"/>
        <end position="150"/>
    </location>
</feature>
<dbReference type="EC" id="3.5.1.5" evidence="2"/>
<proteinExistence type="predicted"/>
<reference evidence="2" key="1">
    <citation type="submission" date="2020-02" db="EMBL/GenBank/DDBJ databases">
        <authorList>
            <person name="Meier V. D."/>
        </authorList>
    </citation>
    <scope>NUCLEOTIDE SEQUENCE</scope>
    <source>
        <strain evidence="2">AVDCRST_MAG19</strain>
    </source>
</reference>
<name>A0A6J4UYP3_9BACT</name>
<feature type="non-terminal residue" evidence="2">
    <location>
        <position position="1"/>
    </location>
</feature>
<organism evidence="2">
    <name type="scientific">uncultured Thermomicrobiales bacterium</name>
    <dbReference type="NCBI Taxonomy" id="1645740"/>
    <lineage>
        <taxon>Bacteria</taxon>
        <taxon>Pseudomonadati</taxon>
        <taxon>Thermomicrobiota</taxon>
        <taxon>Thermomicrobia</taxon>
        <taxon>Thermomicrobiales</taxon>
        <taxon>environmental samples</taxon>
    </lineage>
</organism>
<dbReference type="EMBL" id="CADCWL010000088">
    <property type="protein sequence ID" value="CAA9563092.1"/>
    <property type="molecule type" value="Genomic_DNA"/>
</dbReference>
<feature type="compositionally biased region" description="Basic and acidic residues" evidence="1">
    <location>
        <begin position="38"/>
        <end position="69"/>
    </location>
</feature>